<name>A0AC58SH44_TOBAC</name>
<sequence length="643" mass="71849">MPNDDSTSALPTTRFTTSRSVFHEDDYTHPCHPFYVHPSDVLGSYLVSVSFDGTGYGSWRRTILVALSVRNKLDFINGYSVKPHDSSPLARHVEYSELAKDIWSELEERYGQTDIAKKKLAHISQGSLDIASYFNKIKRLWDEIDALSISTVGSCSNYGFKSDYQKDDDVQKHCLEYIVVSDEKQRHVCTSPQFLSTSASFNAGVSKQGFPSRVNFDTQRALTYKYCKKPCHTIDRCYKLHGYPSNFKFTKGPGSRKTAAHVEVNSPCPPTNVDSSVVPDSVKSSQSSNASMVPGLTQDQFSQLMMLLQQSHVSADSSSTPTLMASANFAVSLPNGYKVKVHLVGSLTLFPNFTIHHVLYVPSFQYNLISVHKLLEQYNGIVLFTRTLCAIQAPSLKMPLVLGKLDHNLYKLLLPPVVSPSTTSSYSSSITSPVISPVCVFPEIQANVKNVNVADANETHVNTDAILNDINKMDVVWHYRLGHISLSRMKHISMLGSQLSSKQSFSCPICPLARQTRLLFPDSSIQSTRPFQLIHIDTWGPYHSPTYTGSKYFMTVVDDFSRSTWTHLMGAKSNDFNLLKAFIAMTETQFQLKVQHVRSDNALKLGSNTLGSKVFSEKGILHQTTCSHTPQQMELWKGNTNIF</sequence>
<keyword evidence="1" id="KW-1185">Reference proteome</keyword>
<evidence type="ECO:0000313" key="1">
    <source>
        <dbReference type="Proteomes" id="UP000790787"/>
    </source>
</evidence>
<evidence type="ECO:0000313" key="2">
    <source>
        <dbReference type="RefSeq" id="XP_075084287.1"/>
    </source>
</evidence>
<dbReference type="RefSeq" id="XP_075084287.1">
    <property type="nucleotide sequence ID" value="XM_075228186.1"/>
</dbReference>
<gene>
    <name evidence="2" type="primary">LOC142167869</name>
</gene>
<organism evidence="1 2">
    <name type="scientific">Nicotiana tabacum</name>
    <name type="common">Common tobacco</name>
    <dbReference type="NCBI Taxonomy" id="4097"/>
    <lineage>
        <taxon>Eukaryota</taxon>
        <taxon>Viridiplantae</taxon>
        <taxon>Streptophyta</taxon>
        <taxon>Embryophyta</taxon>
        <taxon>Tracheophyta</taxon>
        <taxon>Spermatophyta</taxon>
        <taxon>Magnoliopsida</taxon>
        <taxon>eudicotyledons</taxon>
        <taxon>Gunneridae</taxon>
        <taxon>Pentapetalae</taxon>
        <taxon>asterids</taxon>
        <taxon>lamiids</taxon>
        <taxon>Solanales</taxon>
        <taxon>Solanaceae</taxon>
        <taxon>Nicotianoideae</taxon>
        <taxon>Nicotianeae</taxon>
        <taxon>Nicotiana</taxon>
    </lineage>
</organism>
<reference evidence="1" key="1">
    <citation type="journal article" date="2014" name="Nat. Commun.">
        <title>The tobacco genome sequence and its comparison with those of tomato and potato.</title>
        <authorList>
            <person name="Sierro N."/>
            <person name="Battey J.N."/>
            <person name="Ouadi S."/>
            <person name="Bakaher N."/>
            <person name="Bovet L."/>
            <person name="Willig A."/>
            <person name="Goepfert S."/>
            <person name="Peitsch M.C."/>
            <person name="Ivanov N.V."/>
        </authorList>
    </citation>
    <scope>NUCLEOTIDE SEQUENCE [LARGE SCALE GENOMIC DNA]</scope>
</reference>
<reference evidence="2" key="2">
    <citation type="submission" date="2025-08" db="UniProtKB">
        <authorList>
            <consortium name="RefSeq"/>
        </authorList>
    </citation>
    <scope>IDENTIFICATION</scope>
    <source>
        <tissue evidence="2">Leaf</tissue>
    </source>
</reference>
<accession>A0AC58SH44</accession>
<proteinExistence type="predicted"/>
<dbReference type="Proteomes" id="UP000790787">
    <property type="component" value="Chromosome 2"/>
</dbReference>
<protein>
    <submittedName>
        <fullName evidence="2">Uncharacterized protein LOC142167869</fullName>
    </submittedName>
</protein>